<protein>
    <submittedName>
        <fullName evidence="4">Glycosyl hydrolase family 65, N-terminal domain</fullName>
    </submittedName>
</protein>
<dbReference type="OrthoDB" id="9802600at2"/>
<dbReference type="GO" id="GO:0004560">
    <property type="term" value="F:alpha-L-fucosidase activity"/>
    <property type="evidence" value="ECO:0007669"/>
    <property type="project" value="InterPro"/>
</dbReference>
<feature type="domain" description="Glycosyl hydrolase family 95 catalytic" evidence="3">
    <location>
        <begin position="260"/>
        <end position="667"/>
    </location>
</feature>
<dbReference type="PIRSF" id="PIRSF007663">
    <property type="entry name" value="UCP007663"/>
    <property type="match status" value="1"/>
</dbReference>
<feature type="domain" description="Alpha fucosidase A-like C-terminal" evidence="2">
    <location>
        <begin position="669"/>
        <end position="733"/>
    </location>
</feature>
<evidence type="ECO:0000259" key="2">
    <source>
        <dbReference type="Pfam" id="PF21307"/>
    </source>
</evidence>
<dbReference type="Pfam" id="PF22124">
    <property type="entry name" value="Glyco_hydro_95_cat"/>
    <property type="match status" value="1"/>
</dbReference>
<evidence type="ECO:0000313" key="5">
    <source>
        <dbReference type="Proteomes" id="UP000192678"/>
    </source>
</evidence>
<proteinExistence type="predicted"/>
<sequence length="741" mass="83539">MNNFKHLFIFLLLITVVTVKGNHIGNPGNGDKLWYLKPADKWDAEALPIGNGRLGAMLFAGIKTERIQFNEQSLWSGDNNWDGGYQTGDHGFGSYRNFGEFAINFDRADEAKGYRRELNIRTGVHTTTFVINGITFIREAFASYPDQVMVFRYTASKKGAFSGKVSMKSAQGSLSIANAEGLSFDAEMPNQLKYAAKLRLVKEGGSTYVEGNTLGFKNCNSITFYLDARTNYKPDYKSGWRGDDPMPRIDKEVAAAQKLSYAKLKSRHIQDIARLTTAATIDVGKTAQAQLDLPIDVRIKNYAGGTKDPDLEELLFQYGRYLLVGSSRPGGLPANLQGLWNDSNTPAWASDYHNNINIQMNYWAAESTNLSECHEPLIDFIVAAQEPCRIATRKEFGQSTRGWTARTSQNIFGGNGWEWNIPASAWYMQHVFEHWDFTRDKVYLKNTAYPILKEICQFWEDRLKVSEDGTLMVPNGWSPEHGPKEDGVMHDQQLVWDLFQNYLLAAKELGVDTEYQAKIASMQKKLAPNKIGKWGQLQEWQTDRDDPDDQHRHTSHLFAVYPGRQISMKNTPDLANAAIISLRSRSGNYGKNINTPFTVESTVGDSRRSWTWPWRCALWARFGEGEKAGMMIKGLLTYNILPNLFTTHPPFQMDGNFGMTGAMAEMLLQSHAEEIHLLPAIPAEWAQEGSFNGLKARGGFTVNCKWQKGKVTSYQIYSKKTEKVKLHINGQVKEVISTVVK</sequence>
<feature type="domain" description="Glycosyl hydrolase family 95 N-terminal" evidence="1">
    <location>
        <begin position="33"/>
        <end position="80"/>
    </location>
</feature>
<accession>A0A1W2CPX5</accession>
<dbReference type="GO" id="GO:0005975">
    <property type="term" value="P:carbohydrate metabolic process"/>
    <property type="evidence" value="ECO:0007669"/>
    <property type="project" value="InterPro"/>
</dbReference>
<dbReference type="Pfam" id="PF21307">
    <property type="entry name" value="Glyco_hydro_95_C"/>
    <property type="match status" value="1"/>
</dbReference>
<dbReference type="EMBL" id="FWYB01000004">
    <property type="protein sequence ID" value="SMC87305.1"/>
    <property type="molecule type" value="Genomic_DNA"/>
</dbReference>
<dbReference type="PANTHER" id="PTHR31084">
    <property type="entry name" value="ALPHA-L-FUCOSIDASE 2"/>
    <property type="match status" value="1"/>
</dbReference>
<dbReference type="Proteomes" id="UP000192678">
    <property type="component" value="Unassembled WGS sequence"/>
</dbReference>
<dbReference type="STRING" id="475255.SAMN04488101_104184"/>
<dbReference type="Gene3D" id="1.50.10.10">
    <property type="match status" value="1"/>
</dbReference>
<dbReference type="InterPro" id="IPR016518">
    <property type="entry name" value="Alpha-L-fucosidase"/>
</dbReference>
<reference evidence="4 5" key="1">
    <citation type="submission" date="2017-04" db="EMBL/GenBank/DDBJ databases">
        <authorList>
            <person name="Afonso C.L."/>
            <person name="Miller P.J."/>
            <person name="Scott M.A."/>
            <person name="Spackman E."/>
            <person name="Goraichik I."/>
            <person name="Dimitrov K.M."/>
            <person name="Suarez D.L."/>
            <person name="Swayne D.E."/>
        </authorList>
    </citation>
    <scope>NUCLEOTIDE SEQUENCE [LARGE SCALE GENOMIC DNA]</scope>
    <source>
        <strain evidence="4 5">DSM 19625</strain>
    </source>
</reference>
<evidence type="ECO:0000259" key="1">
    <source>
        <dbReference type="Pfam" id="PF14498"/>
    </source>
</evidence>
<dbReference type="AlphaFoldDB" id="A0A1W2CPX5"/>
<dbReference type="PANTHER" id="PTHR31084:SF3">
    <property type="entry name" value="ALPHA-FUCOSIDASE A"/>
    <property type="match status" value="1"/>
</dbReference>
<evidence type="ECO:0000313" key="4">
    <source>
        <dbReference type="EMBL" id="SMC87305.1"/>
    </source>
</evidence>
<dbReference type="InterPro" id="IPR054363">
    <property type="entry name" value="GH95_cat"/>
</dbReference>
<keyword evidence="5" id="KW-1185">Reference proteome</keyword>
<dbReference type="Pfam" id="PF14498">
    <property type="entry name" value="Glyco_hyd_65N_2"/>
    <property type="match status" value="2"/>
</dbReference>
<dbReference type="InterPro" id="IPR008928">
    <property type="entry name" value="6-hairpin_glycosidase_sf"/>
</dbReference>
<feature type="domain" description="Glycosyl hydrolase family 95 N-terminal" evidence="1">
    <location>
        <begin position="94"/>
        <end position="233"/>
    </location>
</feature>
<dbReference type="SUPFAM" id="SSF48208">
    <property type="entry name" value="Six-hairpin glycosidases"/>
    <property type="match status" value="1"/>
</dbReference>
<dbReference type="InterPro" id="IPR012341">
    <property type="entry name" value="6hp_glycosidase-like_sf"/>
</dbReference>
<dbReference type="RefSeq" id="WP_084289292.1">
    <property type="nucleotide sequence ID" value="NZ_FWYB01000004.1"/>
</dbReference>
<dbReference type="InterPro" id="IPR049053">
    <property type="entry name" value="AFCA-like_C"/>
</dbReference>
<gene>
    <name evidence="4" type="ORF">SAMN04488101_104184</name>
</gene>
<organism evidence="4 5">
    <name type="scientific">Pedobacter nyackensis</name>
    <dbReference type="NCBI Taxonomy" id="475255"/>
    <lineage>
        <taxon>Bacteria</taxon>
        <taxon>Pseudomonadati</taxon>
        <taxon>Bacteroidota</taxon>
        <taxon>Sphingobacteriia</taxon>
        <taxon>Sphingobacteriales</taxon>
        <taxon>Sphingobacteriaceae</taxon>
        <taxon>Pedobacter</taxon>
    </lineage>
</organism>
<evidence type="ECO:0000259" key="3">
    <source>
        <dbReference type="Pfam" id="PF22124"/>
    </source>
</evidence>
<dbReference type="InterPro" id="IPR027414">
    <property type="entry name" value="GH95_N_dom"/>
</dbReference>
<name>A0A1W2CPX5_9SPHI</name>
<keyword evidence="4" id="KW-0378">Hydrolase</keyword>